<dbReference type="Proteomes" id="UP000219546">
    <property type="component" value="Unassembled WGS sequence"/>
</dbReference>
<dbReference type="Pfam" id="PF05163">
    <property type="entry name" value="DinB"/>
    <property type="match status" value="1"/>
</dbReference>
<dbReference type="InterPro" id="IPR007837">
    <property type="entry name" value="DinB"/>
</dbReference>
<keyword evidence="5" id="KW-1185">Reference proteome</keyword>
<dbReference type="SUPFAM" id="SSF109854">
    <property type="entry name" value="DinB/YfiT-like putative metalloenzymes"/>
    <property type="match status" value="1"/>
</dbReference>
<feature type="binding site" evidence="3">
    <location>
        <position position="45"/>
    </location>
    <ligand>
        <name>a divalent metal cation</name>
        <dbReference type="ChEBI" id="CHEBI:60240"/>
    </ligand>
</feature>
<reference evidence="4 5" key="1">
    <citation type="submission" date="2017-08" db="EMBL/GenBank/DDBJ databases">
        <authorList>
            <person name="de Groot N.N."/>
        </authorList>
    </citation>
    <scope>NUCLEOTIDE SEQUENCE [LARGE SCALE GENOMIC DNA]</scope>
    <source>
        <strain evidence="4 5">JC228</strain>
    </source>
</reference>
<proteinExistence type="inferred from homology"/>
<sequence>MIEKSLKDWLKHRRILEELLKTVKEEDADFKPWDGAMSLGELALHIAGWADTFITLAKTGEFSKPEKYQFKTMSEVREAVHLLTEKTAATYSSLTAEDLEAVRTFPISDFKFPGKVYLKIIHDHEVHHKGQLYVYARMTGVEKVTFFRN</sequence>
<dbReference type="InterPro" id="IPR034660">
    <property type="entry name" value="DinB/YfiT-like"/>
</dbReference>
<evidence type="ECO:0000256" key="3">
    <source>
        <dbReference type="PIRSR" id="PIRSR607837-1"/>
    </source>
</evidence>
<dbReference type="EMBL" id="OAOP01000001">
    <property type="protein sequence ID" value="SNX67280.1"/>
    <property type="molecule type" value="Genomic_DNA"/>
</dbReference>
<feature type="binding site" evidence="3">
    <location>
        <position position="124"/>
    </location>
    <ligand>
        <name>a divalent metal cation</name>
        <dbReference type="ChEBI" id="CHEBI:60240"/>
    </ligand>
</feature>
<feature type="binding site" evidence="3">
    <location>
        <position position="128"/>
    </location>
    <ligand>
        <name>a divalent metal cation</name>
        <dbReference type="ChEBI" id="CHEBI:60240"/>
    </ligand>
</feature>
<evidence type="ECO:0000256" key="1">
    <source>
        <dbReference type="ARBA" id="ARBA00008635"/>
    </source>
</evidence>
<dbReference type="Gene3D" id="1.20.120.450">
    <property type="entry name" value="dinb family like domain"/>
    <property type="match status" value="1"/>
</dbReference>
<evidence type="ECO:0000313" key="4">
    <source>
        <dbReference type="EMBL" id="SNX67280.1"/>
    </source>
</evidence>
<gene>
    <name evidence="4" type="ORF">SAMN05877753_101599</name>
</gene>
<organism evidence="4 5">
    <name type="scientific">Bacillus oleivorans</name>
    <dbReference type="NCBI Taxonomy" id="1448271"/>
    <lineage>
        <taxon>Bacteria</taxon>
        <taxon>Bacillati</taxon>
        <taxon>Bacillota</taxon>
        <taxon>Bacilli</taxon>
        <taxon>Bacillales</taxon>
        <taxon>Bacillaceae</taxon>
        <taxon>Bacillus</taxon>
    </lineage>
</organism>
<dbReference type="AlphaFoldDB" id="A0A285CID4"/>
<evidence type="ECO:0000313" key="5">
    <source>
        <dbReference type="Proteomes" id="UP000219546"/>
    </source>
</evidence>
<accession>A0A285CID4</accession>
<protein>
    <submittedName>
        <fullName evidence="4">Uncharacterized damage-inducible protein DinB</fullName>
    </submittedName>
</protein>
<evidence type="ECO:0000256" key="2">
    <source>
        <dbReference type="ARBA" id="ARBA00022723"/>
    </source>
</evidence>
<keyword evidence="2 3" id="KW-0479">Metal-binding</keyword>
<dbReference type="RefSeq" id="WP_245855553.1">
    <property type="nucleotide sequence ID" value="NZ_JBEPMQ010000003.1"/>
</dbReference>
<comment type="similarity">
    <text evidence="1">Belongs to the DinB family.</text>
</comment>
<dbReference type="GO" id="GO:0046872">
    <property type="term" value="F:metal ion binding"/>
    <property type="evidence" value="ECO:0007669"/>
    <property type="project" value="UniProtKB-KW"/>
</dbReference>
<name>A0A285CID4_9BACI</name>